<evidence type="ECO:0000256" key="5">
    <source>
        <dbReference type="ARBA" id="ARBA00023002"/>
    </source>
</evidence>
<dbReference type="EC" id="1.-.-.-" evidence="7"/>
<comment type="similarity">
    <text evidence="1 7">Belongs to the nitroreductase family.</text>
</comment>
<sequence length="189" mass="21388">MSEVSNFFSKRRSVMARKMSSEPIDKNDLNVIIEAGLRVPDHGALSPWKLVILQGDALINCDNHIILSEFIRLNPNTDKKFQEKESKRLQRAGAVIAVLSTPSEHPSIPQWEMQLSSGAVCMNLLACAQSMNYAAQWLTEWYAYNDKMLSHLGGKKGIDQISGFIYIGHKIEEPIERKRPDPFEVVTFL</sequence>
<name>A0A6H1Q1G9_9PROT</name>
<dbReference type="Pfam" id="PF00881">
    <property type="entry name" value="Nitroreductase"/>
    <property type="match status" value="1"/>
</dbReference>
<evidence type="ECO:0000256" key="7">
    <source>
        <dbReference type="PIRNR" id="PIRNR000232"/>
    </source>
</evidence>
<dbReference type="EMBL" id="CP038852">
    <property type="protein sequence ID" value="QIZ20223.1"/>
    <property type="molecule type" value="Genomic_DNA"/>
</dbReference>
<keyword evidence="4 7" id="KW-0521">NADP</keyword>
<dbReference type="GO" id="GO:0016491">
    <property type="term" value="F:oxidoreductase activity"/>
    <property type="evidence" value="ECO:0007669"/>
    <property type="project" value="UniProtKB-UniRule"/>
</dbReference>
<dbReference type="Gene3D" id="3.40.109.10">
    <property type="entry name" value="NADH Oxidase"/>
    <property type="match status" value="1"/>
</dbReference>
<keyword evidence="6 7" id="KW-0520">NAD</keyword>
<feature type="binding site" evidence="8">
    <location>
        <position position="42"/>
    </location>
    <ligand>
        <name>FMN</name>
        <dbReference type="ChEBI" id="CHEBI:58210"/>
        <note>ligand shared between dimeric partners</note>
    </ligand>
</feature>
<evidence type="ECO:0000256" key="4">
    <source>
        <dbReference type="ARBA" id="ARBA00022857"/>
    </source>
</evidence>
<evidence type="ECO:0000259" key="9">
    <source>
        <dbReference type="Pfam" id="PF00881"/>
    </source>
</evidence>
<dbReference type="CDD" id="cd02135">
    <property type="entry name" value="YdjA-like"/>
    <property type="match status" value="1"/>
</dbReference>
<proteinExistence type="inferred from homology"/>
<keyword evidence="11" id="KW-1185">Reference proteome</keyword>
<feature type="binding site" evidence="8">
    <location>
        <position position="38"/>
    </location>
    <ligand>
        <name>FMN</name>
        <dbReference type="ChEBI" id="CHEBI:58210"/>
        <note>ligand shared between dimeric partners</note>
    </ligand>
</feature>
<keyword evidence="3 7" id="KW-0288">FMN</keyword>
<feature type="binding site" description="in other chain" evidence="8">
    <location>
        <begin position="137"/>
        <end position="139"/>
    </location>
    <ligand>
        <name>FMN</name>
        <dbReference type="ChEBI" id="CHEBI:58210"/>
        <note>ligand shared between dimeric partners</note>
    </ligand>
</feature>
<dbReference type="InterPro" id="IPR026021">
    <property type="entry name" value="YdjA-like"/>
</dbReference>
<comment type="cofactor">
    <cofactor evidence="8">
        <name>FMN</name>
        <dbReference type="ChEBI" id="CHEBI:58210"/>
    </cofactor>
    <text evidence="8">Binds 1 FMN per subunit.</text>
</comment>
<evidence type="ECO:0000313" key="11">
    <source>
        <dbReference type="Proteomes" id="UP000501094"/>
    </source>
</evidence>
<accession>A0A6H1Q1G9</accession>
<evidence type="ECO:0000256" key="1">
    <source>
        <dbReference type="ARBA" id="ARBA00007118"/>
    </source>
</evidence>
<feature type="domain" description="Nitroreductase" evidence="9">
    <location>
        <begin position="10"/>
        <end position="169"/>
    </location>
</feature>
<reference evidence="10 11" key="1">
    <citation type="journal article" date="2020" name="Nat. Microbiol.">
        <title>Lysogenic host-virus interactions in SAR11 marine bacteria.</title>
        <authorList>
            <person name="Morris R.M."/>
            <person name="Cain K.R."/>
            <person name="Hvorecny K.L."/>
            <person name="Kollman J.M."/>
        </authorList>
    </citation>
    <scope>NUCLEOTIDE SEQUENCE [LARGE SCALE GENOMIC DNA]</scope>
    <source>
        <strain evidence="10 11">NP1</strain>
    </source>
</reference>
<organism evidence="10 11">
    <name type="scientific">Candidatus Pelagibacter giovannonii</name>
    <dbReference type="NCBI Taxonomy" id="2563896"/>
    <lineage>
        <taxon>Bacteria</taxon>
        <taxon>Pseudomonadati</taxon>
        <taxon>Pseudomonadota</taxon>
        <taxon>Alphaproteobacteria</taxon>
        <taxon>Candidatus Pelagibacterales</taxon>
        <taxon>Candidatus Pelagibacteraceae</taxon>
        <taxon>Candidatus Pelagibacter</taxon>
    </lineage>
</organism>
<dbReference type="InterPro" id="IPR000415">
    <property type="entry name" value="Nitroreductase-like"/>
</dbReference>
<dbReference type="PANTHER" id="PTHR43821:SF1">
    <property type="entry name" value="NAD(P)H NITROREDUCTASE YDJA-RELATED"/>
    <property type="match status" value="1"/>
</dbReference>
<evidence type="ECO:0000256" key="6">
    <source>
        <dbReference type="ARBA" id="ARBA00023027"/>
    </source>
</evidence>
<dbReference type="KEGG" id="peg:E5R92_00225"/>
<dbReference type="PIRSF" id="PIRSF000232">
    <property type="entry name" value="YdjA"/>
    <property type="match status" value="1"/>
</dbReference>
<dbReference type="Proteomes" id="UP000501094">
    <property type="component" value="Chromosome"/>
</dbReference>
<dbReference type="AlphaFoldDB" id="A0A6H1Q1G9"/>
<gene>
    <name evidence="10" type="ORF">E5R92_00225</name>
</gene>
<evidence type="ECO:0000256" key="8">
    <source>
        <dbReference type="PIRSR" id="PIRSR000232-1"/>
    </source>
</evidence>
<evidence type="ECO:0000313" key="10">
    <source>
        <dbReference type="EMBL" id="QIZ20223.1"/>
    </source>
</evidence>
<dbReference type="RefSeq" id="WP_168606129.1">
    <property type="nucleotide sequence ID" value="NZ_CP038852.1"/>
</dbReference>
<protein>
    <recommendedName>
        <fullName evidence="7">Putative NAD(P)H nitroreductase</fullName>
        <ecNumber evidence="7">1.-.-.-</ecNumber>
    </recommendedName>
</protein>
<keyword evidence="5 7" id="KW-0560">Oxidoreductase</keyword>
<feature type="binding site" description="in other chain" evidence="8">
    <location>
        <begin position="11"/>
        <end position="13"/>
    </location>
    <ligand>
        <name>FMN</name>
        <dbReference type="ChEBI" id="CHEBI:58210"/>
        <note>ligand shared between dimeric partners</note>
    </ligand>
</feature>
<dbReference type="InterPro" id="IPR052530">
    <property type="entry name" value="NAD(P)H_nitroreductase"/>
</dbReference>
<dbReference type="PANTHER" id="PTHR43821">
    <property type="entry name" value="NAD(P)H NITROREDUCTASE YDJA-RELATED"/>
    <property type="match status" value="1"/>
</dbReference>
<evidence type="ECO:0000256" key="3">
    <source>
        <dbReference type="ARBA" id="ARBA00022643"/>
    </source>
</evidence>
<evidence type="ECO:0000256" key="2">
    <source>
        <dbReference type="ARBA" id="ARBA00022630"/>
    </source>
</evidence>
<keyword evidence="2 7" id="KW-0285">Flavoprotein</keyword>
<dbReference type="InterPro" id="IPR029479">
    <property type="entry name" value="Nitroreductase"/>
</dbReference>
<dbReference type="SUPFAM" id="SSF55469">
    <property type="entry name" value="FMN-dependent nitroreductase-like"/>
    <property type="match status" value="1"/>
</dbReference>